<keyword evidence="1" id="KW-0732">Signal</keyword>
<comment type="caution">
    <text evidence="2">The sequence shown here is derived from an EMBL/GenBank/DDBJ whole genome shotgun (WGS) entry which is preliminary data.</text>
</comment>
<reference evidence="2 3" key="1">
    <citation type="journal article" date="2018" name="Sci. Rep.">
        <title>Genomic signatures of local adaptation to the degree of environmental predictability in rotifers.</title>
        <authorList>
            <person name="Franch-Gras L."/>
            <person name="Hahn C."/>
            <person name="Garcia-Roger E.M."/>
            <person name="Carmona M.J."/>
            <person name="Serra M."/>
            <person name="Gomez A."/>
        </authorList>
    </citation>
    <scope>NUCLEOTIDE SEQUENCE [LARGE SCALE GENOMIC DNA]</scope>
    <source>
        <strain evidence="2">HYR1</strain>
    </source>
</reference>
<dbReference type="EMBL" id="REGN01006712">
    <property type="protein sequence ID" value="RNA08520.1"/>
    <property type="molecule type" value="Genomic_DNA"/>
</dbReference>
<evidence type="ECO:0000256" key="1">
    <source>
        <dbReference type="SAM" id="SignalP"/>
    </source>
</evidence>
<keyword evidence="3" id="KW-1185">Reference proteome</keyword>
<feature type="signal peptide" evidence="1">
    <location>
        <begin position="1"/>
        <end position="19"/>
    </location>
</feature>
<dbReference type="Proteomes" id="UP000276133">
    <property type="component" value="Unassembled WGS sequence"/>
</dbReference>
<name>A0A3M7QAT4_BRAPC</name>
<sequence length="108" mass="13122">MIENIFFIFLILPFFSTTGQFVQTTENYQSSRDLSPNLKLYWNHDDTEITFHKIRKKKNLFSSNKNFKCYGSNQSKISVCLKLKFFFSKNHWFNVFFEFNWSKEKISF</sequence>
<gene>
    <name evidence="2" type="ORF">BpHYR1_050480</name>
</gene>
<accession>A0A3M7QAT4</accession>
<feature type="chain" id="PRO_5018187108" evidence="1">
    <location>
        <begin position="20"/>
        <end position="108"/>
    </location>
</feature>
<organism evidence="2 3">
    <name type="scientific">Brachionus plicatilis</name>
    <name type="common">Marine rotifer</name>
    <name type="synonym">Brachionus muelleri</name>
    <dbReference type="NCBI Taxonomy" id="10195"/>
    <lineage>
        <taxon>Eukaryota</taxon>
        <taxon>Metazoa</taxon>
        <taxon>Spiralia</taxon>
        <taxon>Gnathifera</taxon>
        <taxon>Rotifera</taxon>
        <taxon>Eurotatoria</taxon>
        <taxon>Monogononta</taxon>
        <taxon>Pseudotrocha</taxon>
        <taxon>Ploima</taxon>
        <taxon>Brachionidae</taxon>
        <taxon>Brachionus</taxon>
    </lineage>
</organism>
<proteinExistence type="predicted"/>
<dbReference type="AlphaFoldDB" id="A0A3M7QAT4"/>
<evidence type="ECO:0000313" key="2">
    <source>
        <dbReference type="EMBL" id="RNA08520.1"/>
    </source>
</evidence>
<protein>
    <submittedName>
        <fullName evidence="2">Uncharacterized protein</fullName>
    </submittedName>
</protein>
<evidence type="ECO:0000313" key="3">
    <source>
        <dbReference type="Proteomes" id="UP000276133"/>
    </source>
</evidence>